<dbReference type="Proteomes" id="UP000198393">
    <property type="component" value="Unassembled WGS sequence"/>
</dbReference>
<evidence type="ECO:0000256" key="3">
    <source>
        <dbReference type="SAM" id="Phobius"/>
    </source>
</evidence>
<evidence type="ECO:0000313" key="4">
    <source>
        <dbReference type="EMBL" id="SNS59981.1"/>
    </source>
</evidence>
<dbReference type="Pfam" id="PF01066">
    <property type="entry name" value="CDP-OH_P_transf"/>
    <property type="match status" value="1"/>
</dbReference>
<keyword evidence="3" id="KW-1133">Transmembrane helix</keyword>
<feature type="transmembrane region" description="Helical" evidence="3">
    <location>
        <begin position="140"/>
        <end position="162"/>
    </location>
</feature>
<comment type="similarity">
    <text evidence="2">Belongs to the CDP-alcohol phosphatidyltransferase class-I family.</text>
</comment>
<dbReference type="OrthoDB" id="9785831at2"/>
<evidence type="ECO:0000256" key="1">
    <source>
        <dbReference type="ARBA" id="ARBA00022679"/>
    </source>
</evidence>
<dbReference type="GO" id="GO:0008654">
    <property type="term" value="P:phospholipid biosynthetic process"/>
    <property type="evidence" value="ECO:0007669"/>
    <property type="project" value="InterPro"/>
</dbReference>
<dbReference type="Gene3D" id="1.20.120.1760">
    <property type="match status" value="1"/>
</dbReference>
<feature type="transmembrane region" description="Helical" evidence="3">
    <location>
        <begin position="76"/>
        <end position="95"/>
    </location>
</feature>
<feature type="transmembrane region" description="Helical" evidence="3">
    <location>
        <begin position="47"/>
        <end position="70"/>
    </location>
</feature>
<keyword evidence="5" id="KW-1185">Reference proteome</keyword>
<keyword evidence="3" id="KW-0472">Membrane</keyword>
<name>A0A239FT02_EKHLU</name>
<organism evidence="4 5">
    <name type="scientific">Ekhidna lutea</name>
    <dbReference type="NCBI Taxonomy" id="447679"/>
    <lineage>
        <taxon>Bacteria</taxon>
        <taxon>Pseudomonadati</taxon>
        <taxon>Bacteroidota</taxon>
        <taxon>Cytophagia</taxon>
        <taxon>Cytophagales</taxon>
        <taxon>Reichenbachiellaceae</taxon>
        <taxon>Ekhidna</taxon>
    </lineage>
</organism>
<evidence type="ECO:0000313" key="5">
    <source>
        <dbReference type="Proteomes" id="UP000198393"/>
    </source>
</evidence>
<dbReference type="InterPro" id="IPR043130">
    <property type="entry name" value="CDP-OH_PTrfase_TM_dom"/>
</dbReference>
<dbReference type="InterPro" id="IPR000462">
    <property type="entry name" value="CDP-OH_P_trans"/>
</dbReference>
<dbReference type="AlphaFoldDB" id="A0A239FT02"/>
<dbReference type="EMBL" id="FZPD01000001">
    <property type="protein sequence ID" value="SNS59981.1"/>
    <property type="molecule type" value="Genomic_DNA"/>
</dbReference>
<sequence>MLGYLRRRYKQHLDEVHSTIKLIDVEERYDIYFSRFYGLYFAKIARWFRLTPTHVSLISLVIGIAGGVLFYFQDQFYLVLIGSLLVIWAGVLDSADGQLARMTGQSSELGRQIDGLIDNLVFISCYIGGTLYFIPEYGYWILILMVASGVAHSYKAGLYEFYKSEYIYLVGKSKAGYIPLTKDEIKPTGDKWHHKVMHYINLDYTGKQISSTTRTPEERKKMRELAVNNPKEFDPLYGKLNFKMLFWWAWLGGSNTHRNTSILFVLMGRFDLFLALSLIWTVGYWPLNLKQRKYDKELLRKLSSN</sequence>
<proteinExistence type="inferred from homology"/>
<keyword evidence="3" id="KW-0812">Transmembrane</keyword>
<dbReference type="RefSeq" id="WP_089355561.1">
    <property type="nucleotide sequence ID" value="NZ_FZPD01000001.1"/>
</dbReference>
<evidence type="ECO:0000256" key="2">
    <source>
        <dbReference type="RuleBase" id="RU003750"/>
    </source>
</evidence>
<feature type="transmembrane region" description="Helical" evidence="3">
    <location>
        <begin position="262"/>
        <end position="285"/>
    </location>
</feature>
<keyword evidence="1 2" id="KW-0808">Transferase</keyword>
<reference evidence="4 5" key="1">
    <citation type="submission" date="2017-06" db="EMBL/GenBank/DDBJ databases">
        <authorList>
            <person name="Kim H.J."/>
            <person name="Triplett B.A."/>
        </authorList>
    </citation>
    <scope>NUCLEOTIDE SEQUENCE [LARGE SCALE GENOMIC DNA]</scope>
    <source>
        <strain evidence="4 5">DSM 19307</strain>
    </source>
</reference>
<dbReference type="InterPro" id="IPR048254">
    <property type="entry name" value="CDP_ALCOHOL_P_TRANSF_CS"/>
</dbReference>
<dbReference type="GO" id="GO:0016780">
    <property type="term" value="F:phosphotransferase activity, for other substituted phosphate groups"/>
    <property type="evidence" value="ECO:0007669"/>
    <property type="project" value="InterPro"/>
</dbReference>
<gene>
    <name evidence="4" type="ORF">SAMN05421640_0818</name>
</gene>
<dbReference type="PROSITE" id="PS00379">
    <property type="entry name" value="CDP_ALCOHOL_P_TRANSF"/>
    <property type="match status" value="1"/>
</dbReference>
<protein>
    <submittedName>
        <fullName evidence="4">CDP-alcohol phosphatidyltransferase</fullName>
    </submittedName>
</protein>
<accession>A0A239FT02</accession>
<dbReference type="GO" id="GO:0016020">
    <property type="term" value="C:membrane"/>
    <property type="evidence" value="ECO:0007669"/>
    <property type="project" value="InterPro"/>
</dbReference>
<feature type="transmembrane region" description="Helical" evidence="3">
    <location>
        <begin position="116"/>
        <end position="134"/>
    </location>
</feature>